<proteinExistence type="predicted"/>
<sequence length="83" mass="9304">MVRTVTEKALQTCYGAGARGSPPLTYALSKTAPLRQPEADDKMQIMRWTQRPHPHRLYPATALITRVNYQQSPRQTALGHGCI</sequence>
<evidence type="ECO:0000313" key="2">
    <source>
        <dbReference type="Proteomes" id="UP000028990"/>
    </source>
</evidence>
<evidence type="ECO:0000313" key="1">
    <source>
        <dbReference type="EMBL" id="KFO30480.1"/>
    </source>
</evidence>
<organism evidence="1 2">
    <name type="scientific">Fukomys damarensis</name>
    <name type="common">Damaraland mole rat</name>
    <name type="synonym">Cryptomys damarensis</name>
    <dbReference type="NCBI Taxonomy" id="885580"/>
    <lineage>
        <taxon>Eukaryota</taxon>
        <taxon>Metazoa</taxon>
        <taxon>Chordata</taxon>
        <taxon>Craniata</taxon>
        <taxon>Vertebrata</taxon>
        <taxon>Euteleostomi</taxon>
        <taxon>Mammalia</taxon>
        <taxon>Eutheria</taxon>
        <taxon>Euarchontoglires</taxon>
        <taxon>Glires</taxon>
        <taxon>Rodentia</taxon>
        <taxon>Hystricomorpha</taxon>
        <taxon>Bathyergidae</taxon>
        <taxon>Fukomys</taxon>
    </lineage>
</organism>
<accession>A0A091DJL7</accession>
<name>A0A091DJL7_FUKDA</name>
<dbReference type="AlphaFoldDB" id="A0A091DJL7"/>
<protein>
    <submittedName>
        <fullName evidence="1">Uncharacterized protein</fullName>
    </submittedName>
</protein>
<dbReference type="EMBL" id="KN122424">
    <property type="protein sequence ID" value="KFO30480.1"/>
    <property type="molecule type" value="Genomic_DNA"/>
</dbReference>
<dbReference type="Proteomes" id="UP000028990">
    <property type="component" value="Unassembled WGS sequence"/>
</dbReference>
<keyword evidence="2" id="KW-1185">Reference proteome</keyword>
<reference evidence="1 2" key="1">
    <citation type="submission" date="2013-11" db="EMBL/GenBank/DDBJ databases">
        <title>The Damaraland mole rat (Fukomys damarensis) genome and evolution of African mole rats.</title>
        <authorList>
            <person name="Gladyshev V.N."/>
            <person name="Fang X."/>
        </authorList>
    </citation>
    <scope>NUCLEOTIDE SEQUENCE [LARGE SCALE GENOMIC DNA]</scope>
    <source>
        <tissue evidence="1">Liver</tissue>
    </source>
</reference>
<gene>
    <name evidence="1" type="ORF">H920_08119</name>
</gene>